<evidence type="ECO:0000313" key="2">
    <source>
        <dbReference type="Proteomes" id="UP000597341"/>
    </source>
</evidence>
<comment type="caution">
    <text evidence="1">The sequence shown here is derived from an EMBL/GenBank/DDBJ whole genome shotgun (WGS) entry which is preliminary data.</text>
</comment>
<keyword evidence="2" id="KW-1185">Reference proteome</keyword>
<evidence type="ECO:0000313" key="1">
    <source>
        <dbReference type="EMBL" id="GHE19191.1"/>
    </source>
</evidence>
<name>A0ABQ3HPH5_9ACTN</name>
<proteinExistence type="predicted"/>
<organism evidence="1 2">
    <name type="scientific">Nocardioides flavus</name>
    <name type="common">ex Wang et al. 2016</name>
    <dbReference type="NCBI Taxonomy" id="2058780"/>
    <lineage>
        <taxon>Bacteria</taxon>
        <taxon>Bacillati</taxon>
        <taxon>Actinomycetota</taxon>
        <taxon>Actinomycetes</taxon>
        <taxon>Propionibacteriales</taxon>
        <taxon>Nocardioidaceae</taxon>
        <taxon>Nocardioides</taxon>
    </lineage>
</organism>
<protein>
    <submittedName>
        <fullName evidence="1">Uncharacterized protein</fullName>
    </submittedName>
</protein>
<reference evidence="2" key="1">
    <citation type="journal article" date="2019" name="Int. J. Syst. Evol. Microbiol.">
        <title>The Global Catalogue of Microorganisms (GCM) 10K type strain sequencing project: providing services to taxonomists for standard genome sequencing and annotation.</title>
        <authorList>
            <consortium name="The Broad Institute Genomics Platform"/>
            <consortium name="The Broad Institute Genome Sequencing Center for Infectious Disease"/>
            <person name="Wu L."/>
            <person name="Ma J."/>
        </authorList>
    </citation>
    <scope>NUCLEOTIDE SEQUENCE [LARGE SCALE GENOMIC DNA]</scope>
    <source>
        <strain evidence="2">CGMCC 1.12791</strain>
    </source>
</reference>
<dbReference type="EMBL" id="BNAD01000019">
    <property type="protein sequence ID" value="GHE19191.1"/>
    <property type="molecule type" value="Genomic_DNA"/>
</dbReference>
<dbReference type="Proteomes" id="UP000597341">
    <property type="component" value="Unassembled WGS sequence"/>
</dbReference>
<accession>A0ABQ3HPH5</accession>
<sequence length="141" mass="15180">MGGCRPTGSWNQHTGSLGLRIDPCRHVALNIVSEHAERETLQQAAVASLGPSRVANNVVRNAEHPCKTRGLGAQRRAQPPSLKKHQRGAVLRRFPLAGASQTEPEHGIRQLGVERLESNRVASTHAGPQFAPVDLSLGHIS</sequence>
<gene>
    <name evidence="1" type="ORF">GCM10011376_38010</name>
</gene>